<evidence type="ECO:0000313" key="2">
    <source>
        <dbReference type="Proteomes" id="UP000609879"/>
    </source>
</evidence>
<gene>
    <name evidence="1" type="ORF">Ade02nite_19790</name>
</gene>
<keyword evidence="2" id="KW-1185">Reference proteome</keyword>
<accession>A0ABQ3Y020</accession>
<evidence type="ECO:0008006" key="3">
    <source>
        <dbReference type="Google" id="ProtNLM"/>
    </source>
</evidence>
<protein>
    <recommendedName>
        <fullName evidence="3">DUF2382 domain-containing protein</fullName>
    </recommendedName>
</protein>
<reference evidence="1 2" key="1">
    <citation type="submission" date="2021-01" db="EMBL/GenBank/DDBJ databases">
        <title>Whole genome shotgun sequence of Actinoplanes deccanensis NBRC 13994.</title>
        <authorList>
            <person name="Komaki H."/>
            <person name="Tamura T."/>
        </authorList>
    </citation>
    <scope>NUCLEOTIDE SEQUENCE [LARGE SCALE GENOMIC DNA]</scope>
    <source>
        <strain evidence="1 2">NBRC 13994</strain>
    </source>
</reference>
<dbReference type="Proteomes" id="UP000609879">
    <property type="component" value="Unassembled WGS sequence"/>
</dbReference>
<sequence length="89" mass="9573">MSVVRGVAEARAVDIEIVERRRQAGDDSLGASITVPNEVRINGRSVLVADEPIVIDDLSSRSTVRVTLTLIARRVLIDQEHAVGEGVPS</sequence>
<proteinExistence type="predicted"/>
<dbReference type="EMBL" id="BOMI01000033">
    <property type="protein sequence ID" value="GID73338.1"/>
    <property type="molecule type" value="Genomic_DNA"/>
</dbReference>
<evidence type="ECO:0000313" key="1">
    <source>
        <dbReference type="EMBL" id="GID73338.1"/>
    </source>
</evidence>
<name>A0ABQ3Y020_9ACTN</name>
<comment type="caution">
    <text evidence="1">The sequence shown here is derived from an EMBL/GenBank/DDBJ whole genome shotgun (WGS) entry which is preliminary data.</text>
</comment>
<organism evidence="1 2">
    <name type="scientific">Paractinoplanes deccanensis</name>
    <dbReference type="NCBI Taxonomy" id="113561"/>
    <lineage>
        <taxon>Bacteria</taxon>
        <taxon>Bacillati</taxon>
        <taxon>Actinomycetota</taxon>
        <taxon>Actinomycetes</taxon>
        <taxon>Micromonosporales</taxon>
        <taxon>Micromonosporaceae</taxon>
        <taxon>Paractinoplanes</taxon>
    </lineage>
</organism>